<dbReference type="Gene3D" id="3.60.15.10">
    <property type="entry name" value="Ribonuclease Z/Hydroxyacylglutathione hydrolase-like"/>
    <property type="match status" value="1"/>
</dbReference>
<protein>
    <recommendedName>
        <fullName evidence="2">Metallo-beta-lactamase domain-containing protein</fullName>
    </recommendedName>
</protein>
<evidence type="ECO:0000313" key="1">
    <source>
        <dbReference type="EMBL" id="GAG74117.1"/>
    </source>
</evidence>
<sequence>GIVEVFENECWKSEGCVAYLIEIGGKRILHTADSANFSDQLRAIKAEIDCCFVACFESNFNDYLDFIKKITPKLIIPYHFTNEKVDSARKLVEFFKKNGINTQFLKIGDQFEF</sequence>
<comment type="caution">
    <text evidence="1">The sequence shown here is derived from an EMBL/GenBank/DDBJ whole genome shotgun (WGS) entry which is preliminary data.</text>
</comment>
<dbReference type="InterPro" id="IPR036866">
    <property type="entry name" value="RibonucZ/Hydroxyglut_hydro"/>
</dbReference>
<accession>X1AY64</accession>
<dbReference type="SUPFAM" id="SSF56281">
    <property type="entry name" value="Metallo-hydrolase/oxidoreductase"/>
    <property type="match status" value="1"/>
</dbReference>
<evidence type="ECO:0008006" key="2">
    <source>
        <dbReference type="Google" id="ProtNLM"/>
    </source>
</evidence>
<gene>
    <name evidence="1" type="ORF">S01H4_02864</name>
</gene>
<organism evidence="1">
    <name type="scientific">marine sediment metagenome</name>
    <dbReference type="NCBI Taxonomy" id="412755"/>
    <lineage>
        <taxon>unclassified sequences</taxon>
        <taxon>metagenomes</taxon>
        <taxon>ecological metagenomes</taxon>
    </lineage>
</organism>
<dbReference type="AlphaFoldDB" id="X1AY64"/>
<proteinExistence type="predicted"/>
<reference evidence="1" key="1">
    <citation type="journal article" date="2014" name="Front. Microbiol.">
        <title>High frequency of phylogenetically diverse reductive dehalogenase-homologous genes in deep subseafloor sedimentary metagenomes.</title>
        <authorList>
            <person name="Kawai M."/>
            <person name="Futagami T."/>
            <person name="Toyoda A."/>
            <person name="Takaki Y."/>
            <person name="Nishi S."/>
            <person name="Hori S."/>
            <person name="Arai W."/>
            <person name="Tsubouchi T."/>
            <person name="Morono Y."/>
            <person name="Uchiyama I."/>
            <person name="Ito T."/>
            <person name="Fujiyama A."/>
            <person name="Inagaki F."/>
            <person name="Takami H."/>
        </authorList>
    </citation>
    <scope>NUCLEOTIDE SEQUENCE</scope>
    <source>
        <strain evidence="1">Expedition CK06-06</strain>
    </source>
</reference>
<name>X1AY64_9ZZZZ</name>
<dbReference type="EMBL" id="BART01000661">
    <property type="protein sequence ID" value="GAG74117.1"/>
    <property type="molecule type" value="Genomic_DNA"/>
</dbReference>
<feature type="non-terminal residue" evidence="1">
    <location>
        <position position="1"/>
    </location>
</feature>